<sequence length="254" mass="28514">MLAELWLSTLLLPNINNSGARLRQPLQRYHHKVINVEEMADKQEEWASVEWSNLFVALSKLKIALDLKSVKGDTRKGIRQPIGNKRALVDAAKAEVEQCINALTSSPQNNHIRRPPRLDPVLSSFESQHAVREMIKAGEAVREPGGNHKANRCVLFEAVKALIQVWSPTHPFCNREYDDDRDYGRGNRADNAGVTDPPVTNAGPSDRISQLTRQHIDDDEDMVEAEEIDDDASDDLDQEAGEGQSEEDDEDDEE</sequence>
<protein>
    <submittedName>
        <fullName evidence="2">Uncharacterized protein</fullName>
    </submittedName>
</protein>
<dbReference type="EMBL" id="JANPWZ010000856">
    <property type="protein sequence ID" value="KAJ3571287.1"/>
    <property type="molecule type" value="Genomic_DNA"/>
</dbReference>
<organism evidence="2 3">
    <name type="scientific">Xylaria arbuscula</name>
    <dbReference type="NCBI Taxonomy" id="114810"/>
    <lineage>
        <taxon>Eukaryota</taxon>
        <taxon>Fungi</taxon>
        <taxon>Dikarya</taxon>
        <taxon>Ascomycota</taxon>
        <taxon>Pezizomycotina</taxon>
        <taxon>Sordariomycetes</taxon>
        <taxon>Xylariomycetidae</taxon>
        <taxon>Xylariales</taxon>
        <taxon>Xylariaceae</taxon>
        <taxon>Xylaria</taxon>
    </lineage>
</organism>
<proteinExistence type="predicted"/>
<comment type="caution">
    <text evidence="2">The sequence shown here is derived from an EMBL/GenBank/DDBJ whole genome shotgun (WGS) entry which is preliminary data.</text>
</comment>
<gene>
    <name evidence="2" type="ORF">NPX13_g5432</name>
</gene>
<feature type="region of interest" description="Disordered" evidence="1">
    <location>
        <begin position="183"/>
        <end position="254"/>
    </location>
</feature>
<name>A0A9W8NEH6_9PEZI</name>
<dbReference type="AlphaFoldDB" id="A0A9W8NEH6"/>
<evidence type="ECO:0000313" key="2">
    <source>
        <dbReference type="EMBL" id="KAJ3571287.1"/>
    </source>
</evidence>
<evidence type="ECO:0000313" key="3">
    <source>
        <dbReference type="Proteomes" id="UP001148614"/>
    </source>
</evidence>
<reference evidence="2" key="1">
    <citation type="submission" date="2022-07" db="EMBL/GenBank/DDBJ databases">
        <title>Genome Sequence of Xylaria arbuscula.</title>
        <authorList>
            <person name="Buettner E."/>
        </authorList>
    </citation>
    <scope>NUCLEOTIDE SEQUENCE</scope>
    <source>
        <strain evidence="2">VT107</strain>
    </source>
</reference>
<evidence type="ECO:0000256" key="1">
    <source>
        <dbReference type="SAM" id="MobiDB-lite"/>
    </source>
</evidence>
<accession>A0A9W8NEH6</accession>
<dbReference type="Proteomes" id="UP001148614">
    <property type="component" value="Unassembled WGS sequence"/>
</dbReference>
<feature type="compositionally biased region" description="Acidic residues" evidence="1">
    <location>
        <begin position="217"/>
        <end position="254"/>
    </location>
</feature>
<keyword evidence="3" id="KW-1185">Reference proteome</keyword>